<dbReference type="AlphaFoldDB" id="A0A285QCH3"/>
<accession>A0A285QCH3</accession>
<organism evidence="3 4">
    <name type="scientific">Sphingomonas guangdongensis</name>
    <dbReference type="NCBI Taxonomy" id="1141890"/>
    <lineage>
        <taxon>Bacteria</taxon>
        <taxon>Pseudomonadati</taxon>
        <taxon>Pseudomonadota</taxon>
        <taxon>Alphaproteobacteria</taxon>
        <taxon>Sphingomonadales</taxon>
        <taxon>Sphingomonadaceae</taxon>
        <taxon>Sphingomonas</taxon>
    </lineage>
</organism>
<gene>
    <name evidence="3" type="ORF">SAMN06297144_0401</name>
</gene>
<dbReference type="SUPFAM" id="SSF52096">
    <property type="entry name" value="ClpP/crotonase"/>
    <property type="match status" value="1"/>
</dbReference>
<keyword evidence="4" id="KW-1185">Reference proteome</keyword>
<evidence type="ECO:0000256" key="1">
    <source>
        <dbReference type="SAM" id="SignalP"/>
    </source>
</evidence>
<dbReference type="Gene3D" id="3.90.226.10">
    <property type="entry name" value="2-enoyl-CoA Hydratase, Chain A, domain 1"/>
    <property type="match status" value="2"/>
</dbReference>
<evidence type="ECO:0000259" key="2">
    <source>
        <dbReference type="SMART" id="SM00245"/>
    </source>
</evidence>
<sequence length="436" mass="46821">MRYVGQALSLAGNRLSPVAVALVMIVAGATPSCAAGQPVTLGKADRAAAIDAIVRGITANYVFADLRASLVARLRTAAKHHRYDTADPAEFAERVTADLATVSRDGHLYLRNDPARYAAALAPPTSDTGLAAFARTQALREHHGLTEQAILPGNIRYLKITGFKWVPDGSTARAYDQAAAFLADGDAIILDLRGNGGGESDAADTCLDTIVRRLGGTRPFYILVDGLVGSAAEAVAYSAKLEKRAIIVGTRTFGAANNNRLLPIAPSFILSVSYNRPIHPLSGTNWEGVGVTPDLVSEPRLASEVAQQAALKRLAAAPGVPFDRLAQYRWRSSLLDARIDPPVVTDAALRGYAGRYGPIEIRYAEGRLRLYREDRPRWPQGAILTPLTGDGRFALEGVDAIRARLFGNTLEIYRPDGGQPDVFKRQVTIMRAESSL</sequence>
<name>A0A285QCH3_9SPHN</name>
<dbReference type="PANTHER" id="PTHR11261">
    <property type="entry name" value="INTERPHOTORECEPTOR RETINOID-BINDING PROTEIN"/>
    <property type="match status" value="1"/>
</dbReference>
<dbReference type="Gene3D" id="3.30.750.44">
    <property type="match status" value="1"/>
</dbReference>
<protein>
    <submittedName>
        <fullName evidence="3">Peptidase family S41</fullName>
    </submittedName>
</protein>
<feature type="domain" description="Tail specific protease" evidence="2">
    <location>
        <begin position="128"/>
        <end position="298"/>
    </location>
</feature>
<evidence type="ECO:0000313" key="4">
    <source>
        <dbReference type="Proteomes" id="UP000219494"/>
    </source>
</evidence>
<dbReference type="PANTHER" id="PTHR11261:SF3">
    <property type="entry name" value="RETINOL-BINDING PROTEIN 3"/>
    <property type="match status" value="1"/>
</dbReference>
<dbReference type="Proteomes" id="UP000219494">
    <property type="component" value="Unassembled WGS sequence"/>
</dbReference>
<dbReference type="GO" id="GO:0008236">
    <property type="term" value="F:serine-type peptidase activity"/>
    <property type="evidence" value="ECO:0007669"/>
    <property type="project" value="InterPro"/>
</dbReference>
<evidence type="ECO:0000313" key="3">
    <source>
        <dbReference type="EMBL" id="SOB79149.1"/>
    </source>
</evidence>
<dbReference type="OrthoDB" id="9758793at2"/>
<dbReference type="EMBL" id="OBMI01000001">
    <property type="protein sequence ID" value="SOB79149.1"/>
    <property type="molecule type" value="Genomic_DNA"/>
</dbReference>
<reference evidence="3 4" key="1">
    <citation type="submission" date="2017-07" db="EMBL/GenBank/DDBJ databases">
        <authorList>
            <person name="Sun Z.S."/>
            <person name="Albrecht U."/>
            <person name="Echele G."/>
            <person name="Lee C.C."/>
        </authorList>
    </citation>
    <scope>NUCLEOTIDE SEQUENCE [LARGE SCALE GENOMIC DNA]</scope>
    <source>
        <strain evidence="3 4">CGMCC 1.12672</strain>
    </source>
</reference>
<dbReference type="Pfam" id="PF03572">
    <property type="entry name" value="Peptidase_S41"/>
    <property type="match status" value="1"/>
</dbReference>
<dbReference type="CDD" id="cd07563">
    <property type="entry name" value="Peptidase_S41_IRBP"/>
    <property type="match status" value="1"/>
</dbReference>
<dbReference type="SMART" id="SM00245">
    <property type="entry name" value="TSPc"/>
    <property type="match status" value="1"/>
</dbReference>
<dbReference type="InterPro" id="IPR005151">
    <property type="entry name" value="Tail-specific_protease"/>
</dbReference>
<dbReference type="InterPro" id="IPR029045">
    <property type="entry name" value="ClpP/crotonase-like_dom_sf"/>
</dbReference>
<dbReference type="GO" id="GO:0006508">
    <property type="term" value="P:proteolysis"/>
    <property type="evidence" value="ECO:0007669"/>
    <property type="project" value="InterPro"/>
</dbReference>
<proteinExistence type="predicted"/>
<keyword evidence="1" id="KW-0732">Signal</keyword>
<feature type="chain" id="PRO_5013103430" evidence="1">
    <location>
        <begin position="35"/>
        <end position="436"/>
    </location>
</feature>
<feature type="signal peptide" evidence="1">
    <location>
        <begin position="1"/>
        <end position="34"/>
    </location>
</feature>
<dbReference type="RefSeq" id="WP_097062333.1">
    <property type="nucleotide sequence ID" value="NZ_OBMI01000001.1"/>
</dbReference>